<reference evidence="1" key="1">
    <citation type="submission" date="2019-08" db="EMBL/GenBank/DDBJ databases">
        <authorList>
            <person name="Kucharzyk K."/>
            <person name="Murdoch R.W."/>
            <person name="Higgins S."/>
            <person name="Loffler F."/>
        </authorList>
    </citation>
    <scope>NUCLEOTIDE SEQUENCE</scope>
</reference>
<accession>A0A644YH23</accession>
<proteinExistence type="predicted"/>
<comment type="caution">
    <text evidence="1">The sequence shown here is derived from an EMBL/GenBank/DDBJ whole genome shotgun (WGS) entry which is preliminary data.</text>
</comment>
<name>A0A644YH23_9ZZZZ</name>
<dbReference type="EMBL" id="VSSQ01005090">
    <property type="protein sequence ID" value="MPM27796.1"/>
    <property type="molecule type" value="Genomic_DNA"/>
</dbReference>
<sequence>MYNADGAYSENTYHALGNCQTQAIMLGIPLPSIRLDKNHP</sequence>
<organism evidence="1">
    <name type="scientific">bioreactor metagenome</name>
    <dbReference type="NCBI Taxonomy" id="1076179"/>
    <lineage>
        <taxon>unclassified sequences</taxon>
        <taxon>metagenomes</taxon>
        <taxon>ecological metagenomes</taxon>
    </lineage>
</organism>
<evidence type="ECO:0000313" key="1">
    <source>
        <dbReference type="EMBL" id="MPM27796.1"/>
    </source>
</evidence>
<gene>
    <name evidence="1" type="ORF">SDC9_74310</name>
</gene>
<dbReference type="AlphaFoldDB" id="A0A644YH23"/>
<protein>
    <submittedName>
        <fullName evidence="1">Uncharacterized protein</fullName>
    </submittedName>
</protein>